<dbReference type="Gramene" id="QL08p034948:mrna">
    <property type="protein sequence ID" value="QL08p034948:mrna:CDS:1"/>
    <property type="gene ID" value="QL08p034948"/>
</dbReference>
<dbReference type="Proteomes" id="UP000594261">
    <property type="component" value="Chromosome 8"/>
</dbReference>
<organism evidence="2 3">
    <name type="scientific">Quercus lobata</name>
    <name type="common">Valley oak</name>
    <dbReference type="NCBI Taxonomy" id="97700"/>
    <lineage>
        <taxon>Eukaryota</taxon>
        <taxon>Viridiplantae</taxon>
        <taxon>Streptophyta</taxon>
        <taxon>Embryophyta</taxon>
        <taxon>Tracheophyta</taxon>
        <taxon>Spermatophyta</taxon>
        <taxon>Magnoliopsida</taxon>
        <taxon>eudicotyledons</taxon>
        <taxon>Gunneridae</taxon>
        <taxon>Pentapetalae</taxon>
        <taxon>rosids</taxon>
        <taxon>fabids</taxon>
        <taxon>Fagales</taxon>
        <taxon>Fagaceae</taxon>
        <taxon>Quercus</taxon>
    </lineage>
</organism>
<dbReference type="InParanoid" id="A0A7N2L935"/>
<dbReference type="EnsemblPlants" id="QL03p065279:mrna">
    <property type="protein sequence ID" value="QL03p065279:mrna:CDS:1"/>
    <property type="gene ID" value="QL03p065279"/>
</dbReference>
<dbReference type="Gramene" id="QL03p065279:mrna">
    <property type="protein sequence ID" value="QL03p065279:mrna:CDS:1"/>
    <property type="gene ID" value="QL03p065279"/>
</dbReference>
<evidence type="ECO:0000313" key="3">
    <source>
        <dbReference type="Proteomes" id="UP000594261"/>
    </source>
</evidence>
<keyword evidence="3" id="KW-1185">Reference proteome</keyword>
<evidence type="ECO:0000313" key="2">
    <source>
        <dbReference type="EnsemblPlants" id="QL03p065279:mrna:CDS:1"/>
    </source>
</evidence>
<accession>A0A7N2L935</accession>
<evidence type="ECO:0000256" key="1">
    <source>
        <dbReference type="SAM" id="MobiDB-lite"/>
    </source>
</evidence>
<dbReference type="EnsemblPlants" id="QL08p034948:mrna">
    <property type="protein sequence ID" value="QL08p034948:mrna:CDS:1"/>
    <property type="gene ID" value="QL08p034948"/>
</dbReference>
<name>A0A7N2L935_QUELO</name>
<dbReference type="AlphaFoldDB" id="A0A7N2L935"/>
<proteinExistence type="predicted"/>
<dbReference type="EMBL" id="LRBV02000003">
    <property type="status" value="NOT_ANNOTATED_CDS"/>
    <property type="molecule type" value="Genomic_DNA"/>
</dbReference>
<feature type="region of interest" description="Disordered" evidence="1">
    <location>
        <begin position="1"/>
        <end position="24"/>
    </location>
</feature>
<protein>
    <submittedName>
        <fullName evidence="2">Uncharacterized protein</fullName>
    </submittedName>
</protein>
<dbReference type="EMBL" id="LRBV02000008">
    <property type="status" value="NOT_ANNOTATED_CDS"/>
    <property type="molecule type" value="Genomic_DNA"/>
</dbReference>
<sequence>MVTDSSLRSAAEGGHAQMVAVKDNEGGKANVESVLMHTDKEIPRIPQSQQFYNFKEQLKEIDAAIYGDTAGATNPHHAKYVTGMVDMLPLSTCTSEGDWFN</sequence>
<dbReference type="Proteomes" id="UP000594261">
    <property type="component" value="Chromosome 3"/>
</dbReference>
<reference evidence="2 3" key="1">
    <citation type="journal article" date="2016" name="G3 (Bethesda)">
        <title>First Draft Assembly and Annotation of the Genome of a California Endemic Oak Quercus lobata Nee (Fagaceae).</title>
        <authorList>
            <person name="Sork V.L."/>
            <person name="Fitz-Gibbon S.T."/>
            <person name="Puiu D."/>
            <person name="Crepeau M."/>
            <person name="Gugger P.F."/>
            <person name="Sherman R."/>
            <person name="Stevens K."/>
            <person name="Langley C.H."/>
            <person name="Pellegrini M."/>
            <person name="Salzberg S.L."/>
        </authorList>
    </citation>
    <scope>NUCLEOTIDE SEQUENCE [LARGE SCALE GENOMIC DNA]</scope>
    <source>
        <strain evidence="2 3">cv. SW786</strain>
    </source>
</reference>
<reference evidence="2" key="2">
    <citation type="submission" date="2021-01" db="UniProtKB">
        <authorList>
            <consortium name="EnsemblPlants"/>
        </authorList>
    </citation>
    <scope>IDENTIFICATION</scope>
</reference>